<dbReference type="EMBL" id="JAKROA010000002">
    <property type="protein sequence ID" value="KAL5110856.1"/>
    <property type="molecule type" value="Genomic_DNA"/>
</dbReference>
<keyword evidence="2" id="KW-0732">Signal</keyword>
<dbReference type="Proteomes" id="UP001651158">
    <property type="component" value="Unassembled WGS sequence"/>
</dbReference>
<feature type="region of interest" description="Disordered" evidence="1">
    <location>
        <begin position="72"/>
        <end position="102"/>
    </location>
</feature>
<dbReference type="PROSITE" id="PS51257">
    <property type="entry name" value="PROKAR_LIPOPROTEIN"/>
    <property type="match status" value="1"/>
</dbReference>
<feature type="chain" id="PRO_5045910325" evidence="2">
    <location>
        <begin position="20"/>
        <end position="133"/>
    </location>
</feature>
<feature type="signal peptide" evidence="2">
    <location>
        <begin position="1"/>
        <end position="19"/>
    </location>
</feature>
<proteinExistence type="predicted"/>
<protein>
    <submittedName>
        <fullName evidence="3">Uncharacterized protein</fullName>
    </submittedName>
</protein>
<organism evidence="3 4">
    <name type="scientific">Taenia crassiceps</name>
    <dbReference type="NCBI Taxonomy" id="6207"/>
    <lineage>
        <taxon>Eukaryota</taxon>
        <taxon>Metazoa</taxon>
        <taxon>Spiralia</taxon>
        <taxon>Lophotrochozoa</taxon>
        <taxon>Platyhelminthes</taxon>
        <taxon>Cestoda</taxon>
        <taxon>Eucestoda</taxon>
        <taxon>Cyclophyllidea</taxon>
        <taxon>Taeniidae</taxon>
        <taxon>Taenia</taxon>
    </lineage>
</organism>
<accession>A0ABR4QMJ0</accession>
<reference evidence="3 4" key="1">
    <citation type="journal article" date="2022" name="Front. Cell. Infect. Microbiol.">
        <title>The Genomes of Two Strains of Taenia crassiceps the Animal Model for the Study of Human Cysticercosis.</title>
        <authorList>
            <person name="Bobes R.J."/>
            <person name="Estrada K."/>
            <person name="Rios-Valencia D.G."/>
            <person name="Calderon-Gallegos A."/>
            <person name="de la Torre P."/>
            <person name="Carrero J.C."/>
            <person name="Sanchez-Flores A."/>
            <person name="Laclette J.P."/>
        </authorList>
    </citation>
    <scope>NUCLEOTIDE SEQUENCE [LARGE SCALE GENOMIC DNA]</scope>
    <source>
        <strain evidence="3">WFUcys</strain>
    </source>
</reference>
<evidence type="ECO:0000256" key="2">
    <source>
        <dbReference type="SAM" id="SignalP"/>
    </source>
</evidence>
<name>A0ABR4QMJ0_9CEST</name>
<gene>
    <name evidence="3" type="ORF">TcWFU_008922</name>
</gene>
<feature type="compositionally biased region" description="Polar residues" evidence="1">
    <location>
        <begin position="78"/>
        <end position="96"/>
    </location>
</feature>
<evidence type="ECO:0000313" key="4">
    <source>
        <dbReference type="Proteomes" id="UP001651158"/>
    </source>
</evidence>
<sequence length="133" mass="14337">MMRSTVIYGIIVIFACVDPAPLGEVDPNSEEIDQMVYFGALKDGGSVEPSKFLWWVGKRRLVGPNGSGLVTAAEGTEVPTSSSATAAPKLTENTSEVPKLDSSPISDFTMATRSTFSPLQVHYDDYNYPSLKS</sequence>
<evidence type="ECO:0000313" key="3">
    <source>
        <dbReference type="EMBL" id="KAL5110856.1"/>
    </source>
</evidence>
<comment type="caution">
    <text evidence="3">The sequence shown here is derived from an EMBL/GenBank/DDBJ whole genome shotgun (WGS) entry which is preliminary data.</text>
</comment>
<evidence type="ECO:0000256" key="1">
    <source>
        <dbReference type="SAM" id="MobiDB-lite"/>
    </source>
</evidence>
<keyword evidence="4" id="KW-1185">Reference proteome</keyword>